<feature type="signal peptide" evidence="2">
    <location>
        <begin position="1"/>
        <end position="24"/>
    </location>
</feature>
<feature type="compositionally biased region" description="Low complexity" evidence="1">
    <location>
        <begin position="61"/>
        <end position="70"/>
    </location>
</feature>
<reference evidence="3" key="1">
    <citation type="submission" date="2022-06" db="EMBL/GenBank/DDBJ databases">
        <title>Draft genome sequence of Streptomyces sp. RB6PN25 isolated from peat swamp forest in Thailand.</title>
        <authorList>
            <person name="Duangmal K."/>
            <person name="Klaysubun C."/>
        </authorList>
    </citation>
    <scope>NUCLEOTIDE SEQUENCE</scope>
    <source>
        <strain evidence="3">RB6PN25</strain>
    </source>
</reference>
<feature type="region of interest" description="Disordered" evidence="1">
    <location>
        <begin position="61"/>
        <end position="125"/>
    </location>
</feature>
<evidence type="ECO:0000256" key="1">
    <source>
        <dbReference type="SAM" id="MobiDB-lite"/>
    </source>
</evidence>
<name>A0ABT1Q542_9ACTN</name>
<proteinExistence type="predicted"/>
<comment type="caution">
    <text evidence="3">The sequence shown here is derived from an EMBL/GenBank/DDBJ whole genome shotgun (WGS) entry which is preliminary data.</text>
</comment>
<feature type="compositionally biased region" description="Polar residues" evidence="1">
    <location>
        <begin position="74"/>
        <end position="84"/>
    </location>
</feature>
<evidence type="ECO:0000313" key="3">
    <source>
        <dbReference type="EMBL" id="MCQ4085022.1"/>
    </source>
</evidence>
<gene>
    <name evidence="3" type="ORF">NGB36_31795</name>
</gene>
<protein>
    <submittedName>
        <fullName evidence="3">DUF5719 family protein</fullName>
    </submittedName>
</protein>
<dbReference type="InterPro" id="IPR043777">
    <property type="entry name" value="DUF5719"/>
</dbReference>
<dbReference type="Pfam" id="PF18986">
    <property type="entry name" value="DUF5719"/>
    <property type="match status" value="1"/>
</dbReference>
<organism evidence="3 4">
    <name type="scientific">Streptomyces humicola</name>
    <dbReference type="NCBI Taxonomy" id="2953240"/>
    <lineage>
        <taxon>Bacteria</taxon>
        <taxon>Bacillati</taxon>
        <taxon>Actinomycetota</taxon>
        <taxon>Actinomycetes</taxon>
        <taxon>Kitasatosporales</taxon>
        <taxon>Streptomycetaceae</taxon>
        <taxon>Streptomyces</taxon>
    </lineage>
</organism>
<evidence type="ECO:0000256" key="2">
    <source>
        <dbReference type="SAM" id="SignalP"/>
    </source>
</evidence>
<accession>A0ABT1Q542</accession>
<dbReference type="Proteomes" id="UP001057702">
    <property type="component" value="Unassembled WGS sequence"/>
</dbReference>
<keyword evidence="4" id="KW-1185">Reference proteome</keyword>
<dbReference type="EMBL" id="JANFNG010000049">
    <property type="protein sequence ID" value="MCQ4085022.1"/>
    <property type="molecule type" value="Genomic_DNA"/>
</dbReference>
<feature type="chain" id="PRO_5046153163" evidence="2">
    <location>
        <begin position="25"/>
        <end position="503"/>
    </location>
</feature>
<evidence type="ECO:0000313" key="4">
    <source>
        <dbReference type="Proteomes" id="UP001057702"/>
    </source>
</evidence>
<sequence length="503" mass="49574">MNRTTVSLVGVLAALAAVIGIAFALAPSGAGTTPVSTAAVRKPIERSTLLCPAPTDSDYASTTYTAYTPPGDSNAPSGNGSGTAQLMPAQIGDGTGTVKNAPGAGQPVDPLTAPGKPVTSTKSSAAPLVGTATGSLAPGWTVQETTTIGVGPGRGVLGMSCTSPGTDFWFPGASTSSDRQDYVHLTNPDPTPAVADIELYDSNGTVQTNGASGLTIPANSSVPILLSTLTGEQANDLTVHVAVRTGRVGAAIQAMDTKLGSDWLPAAAAPANSAVLPGIPADATSVHLVAYATGSSDANLKVQLLTPTGAITPAGNQTLDVKNGLTASTDFPSLTQGQAGSLVLTPADPGNAAPFVAAVRITRGNGASQEMAFLPSTGPIGQRATAADNRAQGTTLSLAAPGGDATVKVTASAGTSGGAPVSRTVTVKGGTTMAFAPPQPSGGAGSGSYAVTVEPISGGPVYASRTLELPQDGLPMFTIQPMGDDGGTVAVPQAGQDLSILER</sequence>
<keyword evidence="2" id="KW-0732">Signal</keyword>
<dbReference type="RefSeq" id="WP_255924115.1">
    <property type="nucleotide sequence ID" value="NZ_JANFNG010000049.1"/>
</dbReference>